<evidence type="ECO:0000313" key="1">
    <source>
        <dbReference type="EMBL" id="AXE16495.1"/>
    </source>
</evidence>
<dbReference type="KEGG" id="run:DR864_01495"/>
<dbReference type="AlphaFoldDB" id="A0A344TCX4"/>
<reference evidence="1 2" key="1">
    <citation type="submission" date="2018-07" db="EMBL/GenBank/DDBJ databases">
        <title>Genome sequencing of Runella.</title>
        <authorList>
            <person name="Baek M.-G."/>
            <person name="Yi H."/>
        </authorList>
    </citation>
    <scope>NUCLEOTIDE SEQUENCE [LARGE SCALE GENOMIC DNA]</scope>
    <source>
        <strain evidence="1 2">HYN0085</strain>
    </source>
</reference>
<keyword evidence="2" id="KW-1185">Reference proteome</keyword>
<name>A0A344TCX4_9BACT</name>
<accession>A0A344TCX4</accession>
<evidence type="ECO:0000313" key="2">
    <source>
        <dbReference type="Proteomes" id="UP000251993"/>
    </source>
</evidence>
<protein>
    <submittedName>
        <fullName evidence="1">Uncharacterized protein</fullName>
    </submittedName>
</protein>
<proteinExistence type="predicted"/>
<dbReference type="EMBL" id="CP030850">
    <property type="protein sequence ID" value="AXE16495.1"/>
    <property type="molecule type" value="Genomic_DNA"/>
</dbReference>
<dbReference type="Proteomes" id="UP000251993">
    <property type="component" value="Chromosome"/>
</dbReference>
<organism evidence="1 2">
    <name type="scientific">Runella rosea</name>
    <dbReference type="NCBI Taxonomy" id="2259595"/>
    <lineage>
        <taxon>Bacteria</taxon>
        <taxon>Pseudomonadati</taxon>
        <taxon>Bacteroidota</taxon>
        <taxon>Cytophagia</taxon>
        <taxon>Cytophagales</taxon>
        <taxon>Spirosomataceae</taxon>
        <taxon>Runella</taxon>
    </lineage>
</organism>
<sequence length="86" mass="10499">MFSWVHRWLRTTYKTPFKPIWLESTLIFYVSQADFSDSFTTDYDFNLRNILIKATEINILKEPKWLFSIFTKYLSLGFITQRLYEI</sequence>
<gene>
    <name evidence="1" type="ORF">DR864_01495</name>
</gene>